<sequence length="161" mass="16835">MAIHGAHRRSVRIGVPGGAEIVAVPKFVEEGRRGFPSVGAPGGGVEAPFAAVHPPHAASGVTASPRSLASLSTSAATHRHHEAKRLILMHLKILFNDATIWHERRAVGSDSGVRCGPAQPGDVSESKRDTRLIYSSGSPCLVPKSITCVGNDASNREIKGP</sequence>
<reference evidence="2 3" key="1">
    <citation type="submission" date="2019-05" db="EMBL/GenBank/DDBJ databases">
        <title>Another draft genome of Portunus trituberculatus and its Hox gene families provides insights of decapod evolution.</title>
        <authorList>
            <person name="Jeong J.-H."/>
            <person name="Song I."/>
            <person name="Kim S."/>
            <person name="Choi T."/>
            <person name="Kim D."/>
            <person name="Ryu S."/>
            <person name="Kim W."/>
        </authorList>
    </citation>
    <scope>NUCLEOTIDE SEQUENCE [LARGE SCALE GENOMIC DNA]</scope>
    <source>
        <tissue evidence="2">Muscle</tissue>
    </source>
</reference>
<evidence type="ECO:0000313" key="2">
    <source>
        <dbReference type="EMBL" id="MPC77983.1"/>
    </source>
</evidence>
<evidence type="ECO:0000256" key="1">
    <source>
        <dbReference type="SAM" id="MobiDB-lite"/>
    </source>
</evidence>
<protein>
    <submittedName>
        <fullName evidence="2">Uncharacterized protein</fullName>
    </submittedName>
</protein>
<gene>
    <name evidence="2" type="ORF">E2C01_072454</name>
</gene>
<dbReference type="EMBL" id="VSRR010047255">
    <property type="protein sequence ID" value="MPC77983.1"/>
    <property type="molecule type" value="Genomic_DNA"/>
</dbReference>
<dbReference type="AlphaFoldDB" id="A0A5B7I6R4"/>
<proteinExistence type="predicted"/>
<keyword evidence="3" id="KW-1185">Reference proteome</keyword>
<name>A0A5B7I6R4_PORTR</name>
<organism evidence="2 3">
    <name type="scientific">Portunus trituberculatus</name>
    <name type="common">Swimming crab</name>
    <name type="synonym">Neptunus trituberculatus</name>
    <dbReference type="NCBI Taxonomy" id="210409"/>
    <lineage>
        <taxon>Eukaryota</taxon>
        <taxon>Metazoa</taxon>
        <taxon>Ecdysozoa</taxon>
        <taxon>Arthropoda</taxon>
        <taxon>Crustacea</taxon>
        <taxon>Multicrustacea</taxon>
        <taxon>Malacostraca</taxon>
        <taxon>Eumalacostraca</taxon>
        <taxon>Eucarida</taxon>
        <taxon>Decapoda</taxon>
        <taxon>Pleocyemata</taxon>
        <taxon>Brachyura</taxon>
        <taxon>Eubrachyura</taxon>
        <taxon>Portunoidea</taxon>
        <taxon>Portunidae</taxon>
        <taxon>Portuninae</taxon>
        <taxon>Portunus</taxon>
    </lineage>
</organism>
<comment type="caution">
    <text evidence="2">The sequence shown here is derived from an EMBL/GenBank/DDBJ whole genome shotgun (WGS) entry which is preliminary data.</text>
</comment>
<accession>A0A5B7I6R4</accession>
<dbReference type="Proteomes" id="UP000324222">
    <property type="component" value="Unassembled WGS sequence"/>
</dbReference>
<evidence type="ECO:0000313" key="3">
    <source>
        <dbReference type="Proteomes" id="UP000324222"/>
    </source>
</evidence>
<feature type="region of interest" description="Disordered" evidence="1">
    <location>
        <begin position="109"/>
        <end position="128"/>
    </location>
</feature>